<dbReference type="InterPro" id="IPR035396">
    <property type="entry name" value="Bac_rhamnosid6H"/>
</dbReference>
<dbReference type="InterPro" id="IPR013737">
    <property type="entry name" value="Bac_rhamnosid_N"/>
</dbReference>
<dbReference type="EC" id="3.2.1.40" evidence="2"/>
<dbReference type="RefSeq" id="WP_301637575.1">
    <property type="nucleotide sequence ID" value="NZ_JADYTN010000005.1"/>
</dbReference>
<feature type="domain" description="Alpha-L-rhamnosidase C-terminal" evidence="9">
    <location>
        <begin position="683"/>
        <end position="744"/>
    </location>
</feature>
<gene>
    <name evidence="10" type="ORF">I6E12_03315</name>
</gene>
<feature type="signal peptide" evidence="5">
    <location>
        <begin position="1"/>
        <end position="19"/>
    </location>
</feature>
<evidence type="ECO:0000256" key="1">
    <source>
        <dbReference type="ARBA" id="ARBA00001445"/>
    </source>
</evidence>
<evidence type="ECO:0000256" key="3">
    <source>
        <dbReference type="ARBA" id="ARBA00022801"/>
    </source>
</evidence>
<comment type="catalytic activity">
    <reaction evidence="1">
        <text>Hydrolysis of terminal non-reducing alpha-L-rhamnose residues in alpha-L-rhamnosides.</text>
        <dbReference type="EC" id="3.2.1.40"/>
    </reaction>
</comment>
<evidence type="ECO:0000259" key="7">
    <source>
        <dbReference type="Pfam" id="PF08531"/>
    </source>
</evidence>
<evidence type="ECO:0000259" key="6">
    <source>
        <dbReference type="Pfam" id="PF05592"/>
    </source>
</evidence>
<sequence>MTKRGILFLLFAITLRVAAQSPTCFGEAQWIGAITRQQANIPEGRHYTGGILKQTRALWNAADTLSRRSIYIARNFQIKKRVAHATVQIAGLGCYKLSINRRTVGDAEFSPAWSDYDKTVFYNTYEVDTCLQRGMNTVQVLLGNGFYNEQGGRYHKLKVSFGPPTLLLALHITYHDGSKETIVSDAAWQWSLSPITFNSLYGGEDYDARISSTTWHPVVVQQAPKGILRPQLAYPVKVMEHYEVAQTLRRDSILVFDMGQNLAGFPEITVKGKRGQHIKITPAETLTDDLRCNQKQTGRPHYYTYTLSGKGTETWHPVFSYYGFRYLQVEGDIETLRHIRSCFVYNAAPRTSSFECSNPRINATHRIIDRAIRSNWQAVWTDCPHREKLGWLEQDWLNGEALLYNYDCRTMIQQTMQNMADAQHPNGAMPETAPEYTVFTGDWAKPFLESPEWGGALIALPFLYQQYYGDDSLIRQYYKPMKRYVDYLASQDSCYILRMGLGDWYDYGPWRAGFARNTPMPLVSTAHYYWWNHLMGEARADSIREAFNREFYNPQTHRYASGSQCAQAIALCMNLVPDGDRQAVLDQLVADIHQHGDRLTTGDIGNRYLFKALIDGGQRELLYRMLNHDEVPGYGYQIKQGMTTLTEQWNPKHGASMNHFMMAHIENFLIPDLLGIQRRGNDLLIAPHPVGDIHWCKGSTASAHGTVSVDWRIEGHTFYIDIMIPQGDHATLQLPYGGSEQLEGGSHHRSQQILQH</sequence>
<reference evidence="10 11" key="1">
    <citation type="submission" date="2020-12" db="EMBL/GenBank/DDBJ databases">
        <title>Whole genome sequences of gut porcine anaerobes.</title>
        <authorList>
            <person name="Kubasova T."/>
            <person name="Jahodarova E."/>
            <person name="Rychlik I."/>
        </authorList>
    </citation>
    <scope>NUCLEOTIDE SEQUENCE [LARGE SCALE GENOMIC DNA]</scope>
    <source>
        <strain evidence="10 11">An925</strain>
    </source>
</reference>
<dbReference type="InterPro" id="IPR008902">
    <property type="entry name" value="Rhamnosid_concanavalin"/>
</dbReference>
<dbReference type="PANTHER" id="PTHR33307:SF11">
    <property type="entry name" value="ALPHA-L-RHAMNOSIDASE"/>
    <property type="match status" value="1"/>
</dbReference>
<dbReference type="Pfam" id="PF17390">
    <property type="entry name" value="Bac_rhamnosid_C"/>
    <property type="match status" value="1"/>
</dbReference>
<dbReference type="Gene3D" id="2.60.420.10">
    <property type="entry name" value="Maltose phosphorylase, domain 3"/>
    <property type="match status" value="1"/>
</dbReference>
<evidence type="ECO:0000256" key="4">
    <source>
        <dbReference type="SAM" id="MobiDB-lite"/>
    </source>
</evidence>
<dbReference type="Gene3D" id="1.50.10.10">
    <property type="match status" value="1"/>
</dbReference>
<dbReference type="GO" id="GO:0016787">
    <property type="term" value="F:hydrolase activity"/>
    <property type="evidence" value="ECO:0007669"/>
    <property type="project" value="UniProtKB-KW"/>
</dbReference>
<keyword evidence="5" id="KW-0732">Signal</keyword>
<protein>
    <recommendedName>
        <fullName evidence="2">alpha-L-rhamnosidase</fullName>
        <ecNumber evidence="2">3.2.1.40</ecNumber>
    </recommendedName>
</protein>
<proteinExistence type="predicted"/>
<dbReference type="InterPro" id="IPR008928">
    <property type="entry name" value="6-hairpin_glycosidase_sf"/>
</dbReference>
<evidence type="ECO:0000256" key="5">
    <source>
        <dbReference type="SAM" id="SignalP"/>
    </source>
</evidence>
<dbReference type="Pfam" id="PF08531">
    <property type="entry name" value="Bac_rhamnosid_N"/>
    <property type="match status" value="1"/>
</dbReference>
<keyword evidence="3 10" id="KW-0378">Hydrolase</keyword>
<name>A0ABS9CDF7_9BACT</name>
<dbReference type="InterPro" id="IPR016007">
    <property type="entry name" value="Alpha_rhamnosid"/>
</dbReference>
<dbReference type="InterPro" id="IPR012341">
    <property type="entry name" value="6hp_glycosidase-like_sf"/>
</dbReference>
<feature type="region of interest" description="Disordered" evidence="4">
    <location>
        <begin position="736"/>
        <end position="756"/>
    </location>
</feature>
<evidence type="ECO:0000259" key="9">
    <source>
        <dbReference type="Pfam" id="PF17390"/>
    </source>
</evidence>
<organism evidence="10 11">
    <name type="scientific">Xylanibacter brevis</name>
    <dbReference type="NCBI Taxonomy" id="83231"/>
    <lineage>
        <taxon>Bacteria</taxon>
        <taxon>Pseudomonadati</taxon>
        <taxon>Bacteroidota</taxon>
        <taxon>Bacteroidia</taxon>
        <taxon>Bacteroidales</taxon>
        <taxon>Prevotellaceae</taxon>
        <taxon>Xylanibacter</taxon>
    </lineage>
</organism>
<dbReference type="Pfam" id="PF17389">
    <property type="entry name" value="Bac_rhamnosid6H"/>
    <property type="match status" value="1"/>
</dbReference>
<keyword evidence="11" id="KW-1185">Reference proteome</keyword>
<comment type="caution">
    <text evidence="10">The sequence shown here is derived from an EMBL/GenBank/DDBJ whole genome shotgun (WGS) entry which is preliminary data.</text>
</comment>
<dbReference type="Proteomes" id="UP001200470">
    <property type="component" value="Unassembled WGS sequence"/>
</dbReference>
<dbReference type="PANTHER" id="PTHR33307">
    <property type="entry name" value="ALPHA-RHAMNOSIDASE (EUROFUNG)"/>
    <property type="match status" value="1"/>
</dbReference>
<feature type="domain" description="Alpha-L-rhamnosidase six-hairpin glycosidase" evidence="8">
    <location>
        <begin position="350"/>
        <end position="669"/>
    </location>
</feature>
<feature type="domain" description="Alpha-L-rhamnosidase concanavalin-like" evidence="6">
    <location>
        <begin position="250"/>
        <end position="334"/>
    </location>
</feature>
<feature type="chain" id="PRO_5045680309" description="alpha-L-rhamnosidase" evidence="5">
    <location>
        <begin position="20"/>
        <end position="756"/>
    </location>
</feature>
<evidence type="ECO:0000313" key="10">
    <source>
        <dbReference type="EMBL" id="MCF2563141.1"/>
    </source>
</evidence>
<dbReference type="SUPFAM" id="SSF48208">
    <property type="entry name" value="Six-hairpin glycosidases"/>
    <property type="match status" value="1"/>
</dbReference>
<dbReference type="Gene3D" id="2.60.120.260">
    <property type="entry name" value="Galactose-binding domain-like"/>
    <property type="match status" value="2"/>
</dbReference>
<dbReference type="InterPro" id="IPR035398">
    <property type="entry name" value="Bac_rhamnosid_C"/>
</dbReference>
<dbReference type="PIRSF" id="PIRSF010631">
    <property type="entry name" value="A-rhamnsds"/>
    <property type="match status" value="1"/>
</dbReference>
<dbReference type="Pfam" id="PF05592">
    <property type="entry name" value="Bac_rhamnosid"/>
    <property type="match status" value="1"/>
</dbReference>
<accession>A0ABS9CDF7</accession>
<evidence type="ECO:0000259" key="8">
    <source>
        <dbReference type="Pfam" id="PF17389"/>
    </source>
</evidence>
<feature type="domain" description="Bacterial alpha-L-rhamnosidase N-terminal" evidence="7">
    <location>
        <begin position="80"/>
        <end position="240"/>
    </location>
</feature>
<evidence type="ECO:0000313" key="11">
    <source>
        <dbReference type="Proteomes" id="UP001200470"/>
    </source>
</evidence>
<dbReference type="EMBL" id="JADYTN010000005">
    <property type="protein sequence ID" value="MCF2563141.1"/>
    <property type="molecule type" value="Genomic_DNA"/>
</dbReference>
<evidence type="ECO:0000256" key="2">
    <source>
        <dbReference type="ARBA" id="ARBA00012652"/>
    </source>
</evidence>